<evidence type="ECO:0000256" key="1">
    <source>
        <dbReference type="SAM" id="MobiDB-lite"/>
    </source>
</evidence>
<comment type="caution">
    <text evidence="2">The sequence shown here is derived from an EMBL/GenBank/DDBJ whole genome shotgun (WGS) entry which is preliminary data.</text>
</comment>
<dbReference type="Proteomes" id="UP001151760">
    <property type="component" value="Unassembled WGS sequence"/>
</dbReference>
<proteinExistence type="predicted"/>
<gene>
    <name evidence="2" type="ORF">Tco_1031715</name>
</gene>
<name>A0ABQ5G9Z6_9ASTR</name>
<evidence type="ECO:0000313" key="3">
    <source>
        <dbReference type="Proteomes" id="UP001151760"/>
    </source>
</evidence>
<reference evidence="2" key="2">
    <citation type="submission" date="2022-01" db="EMBL/GenBank/DDBJ databases">
        <authorList>
            <person name="Yamashiro T."/>
            <person name="Shiraishi A."/>
            <person name="Satake H."/>
            <person name="Nakayama K."/>
        </authorList>
    </citation>
    <scope>NUCLEOTIDE SEQUENCE</scope>
</reference>
<dbReference type="EMBL" id="BQNB010018257">
    <property type="protein sequence ID" value="GJT72429.1"/>
    <property type="molecule type" value="Genomic_DNA"/>
</dbReference>
<keyword evidence="3" id="KW-1185">Reference proteome</keyword>
<organism evidence="2 3">
    <name type="scientific">Tanacetum coccineum</name>
    <dbReference type="NCBI Taxonomy" id="301880"/>
    <lineage>
        <taxon>Eukaryota</taxon>
        <taxon>Viridiplantae</taxon>
        <taxon>Streptophyta</taxon>
        <taxon>Embryophyta</taxon>
        <taxon>Tracheophyta</taxon>
        <taxon>Spermatophyta</taxon>
        <taxon>Magnoliopsida</taxon>
        <taxon>eudicotyledons</taxon>
        <taxon>Gunneridae</taxon>
        <taxon>Pentapetalae</taxon>
        <taxon>asterids</taxon>
        <taxon>campanulids</taxon>
        <taxon>Asterales</taxon>
        <taxon>Asteraceae</taxon>
        <taxon>Asteroideae</taxon>
        <taxon>Anthemideae</taxon>
        <taxon>Anthemidinae</taxon>
        <taxon>Tanacetum</taxon>
    </lineage>
</organism>
<sequence length="455" mass="54096">MLENHDLHSKIDKYVNEVVKEAVHNALQAPIRERFRDLTEFEMKEILRDQMFKSGSNRSMKKCLSLVRDVVMTKILIHLLQKTLIKARRKDMIRMLRIQNNLQFRSPQLGRLLTQEKLPLAPLSKKYASPSEQPIDDVPIPDDVHLSNSNDTGAAHLPKIKTQSDWLKPLPEDKAPETLDPDWVIPPNDLSKTENNWADALAKTYKDLEENNERDYDISAAYGILHWWFKHKEFYITRHSASSDRSVVRSHMRILSVISLKTFSRYGYTYLKEIDLHKADYNEYKTSEADFKNQHPMDFEDMYLLHLQGKINHLSGADKVHLFNMVNLWIRNIIIRQRVKDLQLGIESYQTKLNLIQPRWDATDFLFKEDYTIIHKTRAIIYRDRNNQKKMMRETEVHKFSDDMLTRILEKLDVMVKDYVLFKFNPGMENRIWSEDDKRKSKEFIKLIERRLKIR</sequence>
<reference evidence="2" key="1">
    <citation type="journal article" date="2022" name="Int. J. Mol. Sci.">
        <title>Draft Genome of Tanacetum Coccineum: Genomic Comparison of Closely Related Tanacetum-Family Plants.</title>
        <authorList>
            <person name="Yamashiro T."/>
            <person name="Shiraishi A."/>
            <person name="Nakayama K."/>
            <person name="Satake H."/>
        </authorList>
    </citation>
    <scope>NUCLEOTIDE SEQUENCE</scope>
</reference>
<feature type="region of interest" description="Disordered" evidence="1">
    <location>
        <begin position="166"/>
        <end position="185"/>
    </location>
</feature>
<protein>
    <submittedName>
        <fullName evidence="2">Uncharacterized protein</fullName>
    </submittedName>
</protein>
<evidence type="ECO:0000313" key="2">
    <source>
        <dbReference type="EMBL" id="GJT72429.1"/>
    </source>
</evidence>
<accession>A0ABQ5G9Z6</accession>